<evidence type="ECO:0000313" key="3">
    <source>
        <dbReference type="Proteomes" id="UP000539350"/>
    </source>
</evidence>
<dbReference type="RefSeq" id="WP_182169294.1">
    <property type="nucleotide sequence ID" value="NZ_JACFXU010000013.1"/>
</dbReference>
<protein>
    <submittedName>
        <fullName evidence="2">Uncharacterized protein</fullName>
    </submittedName>
</protein>
<comment type="caution">
    <text evidence="2">The sequence shown here is derived from an EMBL/GenBank/DDBJ whole genome shotgun (WGS) entry which is preliminary data.</text>
</comment>
<feature type="compositionally biased region" description="Polar residues" evidence="1">
    <location>
        <begin position="64"/>
        <end position="84"/>
    </location>
</feature>
<dbReference type="AlphaFoldDB" id="A0A7W2TUU8"/>
<sequence length="84" mass="9323">MNCLNLAFGQRKVCDGIYYGRHFAVKSIFCIQDKRQTLEWEVTLLGAGFKSAGYKYLGKGGPSTPLTNKPGHSNQLLKMNRPAS</sequence>
<feature type="region of interest" description="Disordered" evidence="1">
    <location>
        <begin position="63"/>
        <end position="84"/>
    </location>
</feature>
<organism evidence="2 3">
    <name type="scientific">Sediminihaliea albiluteola</name>
    <dbReference type="NCBI Taxonomy" id="2758564"/>
    <lineage>
        <taxon>Bacteria</taxon>
        <taxon>Pseudomonadati</taxon>
        <taxon>Pseudomonadota</taxon>
        <taxon>Gammaproteobacteria</taxon>
        <taxon>Cellvibrionales</taxon>
        <taxon>Halieaceae</taxon>
        <taxon>Sediminihaliea</taxon>
    </lineage>
</organism>
<evidence type="ECO:0000256" key="1">
    <source>
        <dbReference type="SAM" id="MobiDB-lite"/>
    </source>
</evidence>
<proteinExistence type="predicted"/>
<dbReference type="Proteomes" id="UP000539350">
    <property type="component" value="Unassembled WGS sequence"/>
</dbReference>
<accession>A0A7W2TUU8</accession>
<name>A0A7W2TUU8_9GAMM</name>
<keyword evidence="3" id="KW-1185">Reference proteome</keyword>
<evidence type="ECO:0000313" key="2">
    <source>
        <dbReference type="EMBL" id="MBA6412380.1"/>
    </source>
</evidence>
<gene>
    <name evidence="2" type="ORF">H2508_04570</name>
</gene>
<dbReference type="EMBL" id="JACFXU010000013">
    <property type="protein sequence ID" value="MBA6412380.1"/>
    <property type="molecule type" value="Genomic_DNA"/>
</dbReference>
<reference evidence="2 3" key="1">
    <citation type="submission" date="2020-07" db="EMBL/GenBank/DDBJ databases">
        <title>Halieaceae bacterium, F7430, whole genome shotgun sequencing project.</title>
        <authorList>
            <person name="Jiang S."/>
            <person name="Liu Z.W."/>
            <person name="Du Z.J."/>
        </authorList>
    </citation>
    <scope>NUCLEOTIDE SEQUENCE [LARGE SCALE GENOMIC DNA]</scope>
    <source>
        <strain evidence="2 3">F7430</strain>
    </source>
</reference>